<comment type="function">
    <text evidence="1 14">Produces ATP from ADP in the presence of a proton gradient across the membrane.</text>
</comment>
<dbReference type="SUPFAM" id="SSF46604">
    <property type="entry name" value="Epsilon subunit of F1F0-ATP synthase C-terminal domain"/>
    <property type="match status" value="1"/>
</dbReference>
<dbReference type="Gene3D" id="2.60.15.10">
    <property type="entry name" value="F0F1 ATP synthase delta/epsilon subunit, N-terminal"/>
    <property type="match status" value="1"/>
</dbReference>
<evidence type="ECO:0000256" key="7">
    <source>
        <dbReference type="ARBA" id="ARBA00022781"/>
    </source>
</evidence>
<dbReference type="Gene3D" id="1.20.5.440">
    <property type="entry name" value="ATP synthase delta/epsilon subunit, C-terminal domain"/>
    <property type="match status" value="1"/>
</dbReference>
<feature type="domain" description="ATP synthase epsilon subunit C-terminal" evidence="16">
    <location>
        <begin position="87"/>
        <end position="132"/>
    </location>
</feature>
<dbReference type="PANTHER" id="PTHR13822:SF10">
    <property type="entry name" value="ATP SYNTHASE EPSILON CHAIN, CHLOROPLASTIC"/>
    <property type="match status" value="1"/>
</dbReference>
<proteinExistence type="inferred from homology"/>
<keyword evidence="8 14" id="KW-0406">Ion transport</keyword>
<comment type="caution">
    <text evidence="18">The sequence shown here is derived from an EMBL/GenBank/DDBJ whole genome shotgun (WGS) entry which is preliminary data.</text>
</comment>
<keyword evidence="5 14" id="KW-0813">Transport</keyword>
<comment type="subunit">
    <text evidence="14 15">F-type ATPases have 2 components, CF(1) - the catalytic core - and CF(0) - the membrane proton channel. CF(1) has five subunits: alpha(3), beta(3), gamma(1), delta(1), epsilon(1). CF(0) has three main subunits: a, b and c.</text>
</comment>
<sequence length="138" mass="15331">MSTFLLEIITPDHLAYSGEVDGLTVRGIEGELGILPGHIPFITPLQVAPINIKIGKEYTSIAVSGGFVEVRKDKVVVLAESAELETEIDVERAIAAKERAERRIGAKKRHQADIDFERAELALKRAMNRINVYSHLRK</sequence>
<dbReference type="AlphaFoldDB" id="A0A167B389"/>
<keyword evidence="11 14" id="KW-0066">ATP synthesis</keyword>
<evidence type="ECO:0000256" key="3">
    <source>
        <dbReference type="ARBA" id="ARBA00005712"/>
    </source>
</evidence>
<evidence type="ECO:0000256" key="6">
    <source>
        <dbReference type="ARBA" id="ARBA00022475"/>
    </source>
</evidence>
<evidence type="ECO:0000256" key="9">
    <source>
        <dbReference type="ARBA" id="ARBA00023136"/>
    </source>
</evidence>
<keyword evidence="9 14" id="KW-0472">Membrane</keyword>
<keyword evidence="10 14" id="KW-0139">CF(1)</keyword>
<dbReference type="NCBIfam" id="NF009980">
    <property type="entry name" value="PRK13446.1"/>
    <property type="match status" value="1"/>
</dbReference>
<dbReference type="InterPro" id="IPR036794">
    <property type="entry name" value="ATP_F1_dsu/esu_C_sf"/>
</dbReference>
<dbReference type="GO" id="GO:0045259">
    <property type="term" value="C:proton-transporting ATP synthase complex"/>
    <property type="evidence" value="ECO:0007669"/>
    <property type="project" value="UniProtKB-KW"/>
</dbReference>
<evidence type="ECO:0000313" key="18">
    <source>
        <dbReference type="EMBL" id="OAB71700.1"/>
    </source>
</evidence>
<evidence type="ECO:0000256" key="5">
    <source>
        <dbReference type="ARBA" id="ARBA00022448"/>
    </source>
</evidence>
<evidence type="ECO:0000256" key="4">
    <source>
        <dbReference type="ARBA" id="ARBA00014480"/>
    </source>
</evidence>
<evidence type="ECO:0000256" key="2">
    <source>
        <dbReference type="ARBA" id="ARBA00004202"/>
    </source>
</evidence>
<dbReference type="CDD" id="cd12152">
    <property type="entry name" value="F1-ATPase_delta"/>
    <property type="match status" value="1"/>
</dbReference>
<dbReference type="InterPro" id="IPR020547">
    <property type="entry name" value="ATP_synth_F1_esu_C"/>
</dbReference>
<dbReference type="InterPro" id="IPR001469">
    <property type="entry name" value="ATP_synth_F1_dsu/esu"/>
</dbReference>
<evidence type="ECO:0000256" key="13">
    <source>
        <dbReference type="ARBA" id="ARBA00031795"/>
    </source>
</evidence>
<dbReference type="KEGG" id="pcx:LPB68_13975"/>
<dbReference type="Pfam" id="PF02823">
    <property type="entry name" value="ATP-synt_DE_N"/>
    <property type="match status" value="1"/>
</dbReference>
<evidence type="ECO:0000256" key="8">
    <source>
        <dbReference type="ARBA" id="ARBA00023065"/>
    </source>
</evidence>
<comment type="similarity">
    <text evidence="3 14 15">Belongs to the ATPase epsilon chain family.</text>
</comment>
<dbReference type="RefSeq" id="WP_068660200.1">
    <property type="nucleotide sequence ID" value="NZ_CP017770.1"/>
</dbReference>
<dbReference type="GO" id="GO:0005886">
    <property type="term" value="C:plasma membrane"/>
    <property type="evidence" value="ECO:0007669"/>
    <property type="project" value="UniProtKB-SubCell"/>
</dbReference>
<gene>
    <name evidence="14" type="primary">atpC</name>
    <name evidence="18" type="ORF">PNBC_16915</name>
</gene>
<evidence type="ECO:0000313" key="19">
    <source>
        <dbReference type="Proteomes" id="UP000077134"/>
    </source>
</evidence>
<dbReference type="HAMAP" id="MF_00530">
    <property type="entry name" value="ATP_synth_epsil_bac"/>
    <property type="match status" value="1"/>
</dbReference>
<keyword evidence="7 14" id="KW-0375">Hydrogen ion transport</keyword>
<evidence type="ECO:0000256" key="12">
    <source>
        <dbReference type="ARBA" id="ARBA00030215"/>
    </source>
</evidence>
<dbReference type="NCBIfam" id="TIGR01216">
    <property type="entry name" value="ATP_synt_epsi"/>
    <property type="match status" value="1"/>
</dbReference>
<dbReference type="InterPro" id="IPR020546">
    <property type="entry name" value="ATP_synth_F1_dsu/esu_N"/>
</dbReference>
<dbReference type="NCBIfam" id="NF001846">
    <property type="entry name" value="PRK00571.1-3"/>
    <property type="match status" value="1"/>
</dbReference>
<feature type="domain" description="ATP synthase F1 complex delta/epsilon subunit N-terminal" evidence="17">
    <location>
        <begin position="6"/>
        <end position="82"/>
    </location>
</feature>
<keyword evidence="19" id="KW-1185">Reference proteome</keyword>
<evidence type="ECO:0000256" key="14">
    <source>
        <dbReference type="HAMAP-Rule" id="MF_00530"/>
    </source>
</evidence>
<evidence type="ECO:0000259" key="16">
    <source>
        <dbReference type="Pfam" id="PF00401"/>
    </source>
</evidence>
<dbReference type="PANTHER" id="PTHR13822">
    <property type="entry name" value="ATP SYNTHASE DELTA/EPSILON CHAIN"/>
    <property type="match status" value="1"/>
</dbReference>
<dbReference type="STRING" id="1763538.LPB68_13975"/>
<reference evidence="18 19" key="1">
    <citation type="submission" date="2016-02" db="EMBL/GenBank/DDBJ databases">
        <title>Paenibacillus sp. LPB0068, isolated from Crassostrea gigas.</title>
        <authorList>
            <person name="Shin S.-K."/>
            <person name="Yi H."/>
        </authorList>
    </citation>
    <scope>NUCLEOTIDE SEQUENCE [LARGE SCALE GENOMIC DNA]</scope>
    <source>
        <strain evidence="18 19">LPB0068</strain>
    </source>
</reference>
<dbReference type="InterPro" id="IPR036771">
    <property type="entry name" value="ATPsynth_dsu/esu_N"/>
</dbReference>
<dbReference type="GO" id="GO:0046933">
    <property type="term" value="F:proton-transporting ATP synthase activity, rotational mechanism"/>
    <property type="evidence" value="ECO:0007669"/>
    <property type="project" value="UniProtKB-UniRule"/>
</dbReference>
<keyword evidence="6 14" id="KW-1003">Cell membrane</keyword>
<evidence type="ECO:0000259" key="17">
    <source>
        <dbReference type="Pfam" id="PF02823"/>
    </source>
</evidence>
<organism evidence="18 19">
    <name type="scientific">Paenibacillus crassostreae</name>
    <dbReference type="NCBI Taxonomy" id="1763538"/>
    <lineage>
        <taxon>Bacteria</taxon>
        <taxon>Bacillati</taxon>
        <taxon>Bacillota</taxon>
        <taxon>Bacilli</taxon>
        <taxon>Bacillales</taxon>
        <taxon>Paenibacillaceae</taxon>
        <taxon>Paenibacillus</taxon>
    </lineage>
</organism>
<accession>A0A167B389</accession>
<dbReference type="SUPFAM" id="SSF51344">
    <property type="entry name" value="Epsilon subunit of F1F0-ATP synthase N-terminal domain"/>
    <property type="match status" value="1"/>
</dbReference>
<evidence type="ECO:0000256" key="10">
    <source>
        <dbReference type="ARBA" id="ARBA00023196"/>
    </source>
</evidence>
<dbReference type="Pfam" id="PF00401">
    <property type="entry name" value="ATP-synt_DE"/>
    <property type="match status" value="1"/>
</dbReference>
<evidence type="ECO:0000256" key="15">
    <source>
        <dbReference type="RuleBase" id="RU003656"/>
    </source>
</evidence>
<evidence type="ECO:0000256" key="1">
    <source>
        <dbReference type="ARBA" id="ARBA00003543"/>
    </source>
</evidence>
<comment type="subcellular location">
    <subcellularLocation>
        <location evidence="2 14">Cell membrane</location>
        <topology evidence="2 14">Peripheral membrane protein</topology>
    </subcellularLocation>
</comment>
<dbReference type="GO" id="GO:0005524">
    <property type="term" value="F:ATP binding"/>
    <property type="evidence" value="ECO:0007669"/>
    <property type="project" value="UniProtKB-UniRule"/>
</dbReference>
<name>A0A167B389_9BACL</name>
<dbReference type="OrthoDB" id="9804110at2"/>
<protein>
    <recommendedName>
        <fullName evidence="4 14">ATP synthase epsilon chain</fullName>
    </recommendedName>
    <alternativeName>
        <fullName evidence="13 14">ATP synthase F1 sector epsilon subunit</fullName>
    </alternativeName>
    <alternativeName>
        <fullName evidence="12 14">F-ATPase epsilon subunit</fullName>
    </alternativeName>
</protein>
<evidence type="ECO:0000256" key="11">
    <source>
        <dbReference type="ARBA" id="ARBA00023310"/>
    </source>
</evidence>
<dbReference type="Proteomes" id="UP000077134">
    <property type="component" value="Unassembled WGS sequence"/>
</dbReference>
<dbReference type="EMBL" id="LSFN01000036">
    <property type="protein sequence ID" value="OAB71700.1"/>
    <property type="molecule type" value="Genomic_DNA"/>
</dbReference>
<dbReference type="FunFam" id="1.20.5.440:FF:000001">
    <property type="entry name" value="ATP synthase epsilon chain"/>
    <property type="match status" value="1"/>
</dbReference>